<feature type="region of interest" description="Disordered" evidence="1">
    <location>
        <begin position="32"/>
        <end position="60"/>
    </location>
</feature>
<dbReference type="InterPro" id="IPR024520">
    <property type="entry name" value="DUF3558"/>
</dbReference>
<dbReference type="Pfam" id="PF12079">
    <property type="entry name" value="DUF3558"/>
    <property type="match status" value="1"/>
</dbReference>
<sequence>MTGCINRSRWQETLFVTTASILAVLFTGCGGETTSSEPTTSSRAPDTSRTGASTSVEAGRQTSFDPCTALTAQFLAEHQWDALPPAPKQNSTDGISWKGCRYVARAGYSFTVQTTNGTLDQVKDRFPAATGVPIGSRNGLKYEARPDVPGGCTVNIEMHDGSLYVLVDDPSGKHPRKLSPCDNATDIARAVAPLLPAGS</sequence>
<proteinExistence type="predicted"/>
<feature type="compositionally biased region" description="Polar residues" evidence="1">
    <location>
        <begin position="43"/>
        <end position="60"/>
    </location>
</feature>
<keyword evidence="3" id="KW-1185">Reference proteome</keyword>
<evidence type="ECO:0000256" key="1">
    <source>
        <dbReference type="SAM" id="MobiDB-lite"/>
    </source>
</evidence>
<name>A0ABN6TXL2_9NOCA</name>
<reference evidence="2 3" key="1">
    <citation type="submission" date="2022-11" db="EMBL/GenBank/DDBJ databases">
        <title>Genome Sequencing of Nocardia sp. ON39_IFM12276 and assembly.</title>
        <authorList>
            <person name="Shimojima M."/>
            <person name="Toyokawa M."/>
            <person name="Uesaka K."/>
        </authorList>
    </citation>
    <scope>NUCLEOTIDE SEQUENCE [LARGE SCALE GENOMIC DNA]</scope>
    <source>
        <strain evidence="2 3">IFM 12276</strain>
    </source>
</reference>
<protein>
    <recommendedName>
        <fullName evidence="4">DUF3558 domain-containing protein</fullName>
    </recommendedName>
</protein>
<evidence type="ECO:0008006" key="4">
    <source>
        <dbReference type="Google" id="ProtNLM"/>
    </source>
</evidence>
<dbReference type="Proteomes" id="UP001317870">
    <property type="component" value="Chromosome"/>
</dbReference>
<organism evidence="2 3">
    <name type="scientific">Nocardia sputorum</name>
    <dbReference type="NCBI Taxonomy" id="2984338"/>
    <lineage>
        <taxon>Bacteria</taxon>
        <taxon>Bacillati</taxon>
        <taxon>Actinomycetota</taxon>
        <taxon>Actinomycetes</taxon>
        <taxon>Mycobacteriales</taxon>
        <taxon>Nocardiaceae</taxon>
        <taxon>Nocardia</taxon>
    </lineage>
</organism>
<evidence type="ECO:0000313" key="3">
    <source>
        <dbReference type="Proteomes" id="UP001317870"/>
    </source>
</evidence>
<gene>
    <name evidence="2" type="ORF">IFM12276_07080</name>
</gene>
<dbReference type="PROSITE" id="PS51257">
    <property type="entry name" value="PROKAR_LIPOPROTEIN"/>
    <property type="match status" value="1"/>
</dbReference>
<accession>A0ABN6TXL2</accession>
<dbReference type="EMBL" id="AP026978">
    <property type="protein sequence ID" value="BDT97679.1"/>
    <property type="molecule type" value="Genomic_DNA"/>
</dbReference>
<evidence type="ECO:0000313" key="2">
    <source>
        <dbReference type="EMBL" id="BDT97679.1"/>
    </source>
</evidence>
<feature type="compositionally biased region" description="Low complexity" evidence="1">
    <location>
        <begin position="32"/>
        <end position="42"/>
    </location>
</feature>